<keyword evidence="3" id="KW-1185">Reference proteome</keyword>
<name>A0AAV7TD56_PLEWA</name>
<proteinExistence type="predicted"/>
<accession>A0AAV7TD56</accession>
<evidence type="ECO:0000256" key="1">
    <source>
        <dbReference type="SAM" id="MobiDB-lite"/>
    </source>
</evidence>
<sequence length="109" mass="12614">MAPGFPKTKKEKGTDCQKTSVARIRRDKNTWSWIPCSSSGRGIVLLKVMQARTRARYAAVEENTGRKWIKPLEECSQECQRRHELGEELWTQPWWKTGTTSIGFGFLRI</sequence>
<dbReference type="AlphaFoldDB" id="A0AAV7TD56"/>
<dbReference type="EMBL" id="JANPWB010000007">
    <property type="protein sequence ID" value="KAJ1174041.1"/>
    <property type="molecule type" value="Genomic_DNA"/>
</dbReference>
<evidence type="ECO:0000313" key="2">
    <source>
        <dbReference type="EMBL" id="KAJ1174041.1"/>
    </source>
</evidence>
<gene>
    <name evidence="2" type="ORF">NDU88_005865</name>
</gene>
<protein>
    <submittedName>
        <fullName evidence="2">Uncharacterized protein</fullName>
    </submittedName>
</protein>
<organism evidence="2 3">
    <name type="scientific">Pleurodeles waltl</name>
    <name type="common">Iberian ribbed newt</name>
    <dbReference type="NCBI Taxonomy" id="8319"/>
    <lineage>
        <taxon>Eukaryota</taxon>
        <taxon>Metazoa</taxon>
        <taxon>Chordata</taxon>
        <taxon>Craniata</taxon>
        <taxon>Vertebrata</taxon>
        <taxon>Euteleostomi</taxon>
        <taxon>Amphibia</taxon>
        <taxon>Batrachia</taxon>
        <taxon>Caudata</taxon>
        <taxon>Salamandroidea</taxon>
        <taxon>Salamandridae</taxon>
        <taxon>Pleurodelinae</taxon>
        <taxon>Pleurodeles</taxon>
    </lineage>
</organism>
<dbReference type="Proteomes" id="UP001066276">
    <property type="component" value="Chromosome 4_1"/>
</dbReference>
<comment type="caution">
    <text evidence="2">The sequence shown here is derived from an EMBL/GenBank/DDBJ whole genome shotgun (WGS) entry which is preliminary data.</text>
</comment>
<reference evidence="2" key="1">
    <citation type="journal article" date="2022" name="bioRxiv">
        <title>Sequencing and chromosome-scale assembly of the giantPleurodeles waltlgenome.</title>
        <authorList>
            <person name="Brown T."/>
            <person name="Elewa A."/>
            <person name="Iarovenko S."/>
            <person name="Subramanian E."/>
            <person name="Araus A.J."/>
            <person name="Petzold A."/>
            <person name="Susuki M."/>
            <person name="Suzuki K.-i.T."/>
            <person name="Hayashi T."/>
            <person name="Toyoda A."/>
            <person name="Oliveira C."/>
            <person name="Osipova E."/>
            <person name="Leigh N.D."/>
            <person name="Simon A."/>
            <person name="Yun M.H."/>
        </authorList>
    </citation>
    <scope>NUCLEOTIDE SEQUENCE</scope>
    <source>
        <strain evidence="2">20211129_DDA</strain>
        <tissue evidence="2">Liver</tissue>
    </source>
</reference>
<feature type="region of interest" description="Disordered" evidence="1">
    <location>
        <begin position="1"/>
        <end position="20"/>
    </location>
</feature>
<evidence type="ECO:0000313" key="3">
    <source>
        <dbReference type="Proteomes" id="UP001066276"/>
    </source>
</evidence>